<dbReference type="InterPro" id="IPR020901">
    <property type="entry name" value="Prtase_inh_Kunz-CS"/>
</dbReference>
<dbReference type="SUPFAM" id="SSF57362">
    <property type="entry name" value="BPTI-like"/>
    <property type="match status" value="1"/>
</dbReference>
<evidence type="ECO:0000313" key="6">
    <source>
        <dbReference type="Proteomes" id="UP000050640"/>
    </source>
</evidence>
<dbReference type="PANTHER" id="PTHR10083">
    <property type="entry name" value="KUNITZ-TYPE PROTEASE INHIBITOR-RELATED"/>
    <property type="match status" value="1"/>
</dbReference>
<evidence type="ECO:0000313" key="7">
    <source>
        <dbReference type="WBParaSite" id="EEL_0000162301-mRNA-1"/>
    </source>
</evidence>
<dbReference type="PROSITE" id="PS50279">
    <property type="entry name" value="BPTI_KUNITZ_2"/>
    <property type="match status" value="1"/>
</dbReference>
<keyword evidence="4" id="KW-0732">Signal</keyword>
<protein>
    <submittedName>
        <fullName evidence="7">BPTI/Kunitz inhibitor domain-containing protein</fullName>
    </submittedName>
</protein>
<dbReference type="STRING" id="1147741.A0A0R3RJG4"/>
<dbReference type="PRINTS" id="PR00759">
    <property type="entry name" value="BASICPTASE"/>
</dbReference>
<dbReference type="Gene3D" id="4.10.410.10">
    <property type="entry name" value="Pancreatic trypsin inhibitor Kunitz domain"/>
    <property type="match status" value="1"/>
</dbReference>
<dbReference type="GO" id="GO:0004867">
    <property type="term" value="F:serine-type endopeptidase inhibitor activity"/>
    <property type="evidence" value="ECO:0007669"/>
    <property type="project" value="UniProtKB-KW"/>
</dbReference>
<dbReference type="InterPro" id="IPR002223">
    <property type="entry name" value="Kunitz_BPTI"/>
</dbReference>
<evidence type="ECO:0000259" key="5">
    <source>
        <dbReference type="PROSITE" id="PS50279"/>
    </source>
</evidence>
<proteinExistence type="predicted"/>
<evidence type="ECO:0000256" key="2">
    <source>
        <dbReference type="ARBA" id="ARBA00022900"/>
    </source>
</evidence>
<evidence type="ECO:0000256" key="1">
    <source>
        <dbReference type="ARBA" id="ARBA00022690"/>
    </source>
</evidence>
<evidence type="ECO:0000256" key="4">
    <source>
        <dbReference type="SAM" id="SignalP"/>
    </source>
</evidence>
<organism evidence="6 7">
    <name type="scientific">Elaeophora elaphi</name>
    <dbReference type="NCBI Taxonomy" id="1147741"/>
    <lineage>
        <taxon>Eukaryota</taxon>
        <taxon>Metazoa</taxon>
        <taxon>Ecdysozoa</taxon>
        <taxon>Nematoda</taxon>
        <taxon>Chromadorea</taxon>
        <taxon>Rhabditida</taxon>
        <taxon>Spirurina</taxon>
        <taxon>Spiruromorpha</taxon>
        <taxon>Filarioidea</taxon>
        <taxon>Onchocercidae</taxon>
        <taxon>Elaeophora</taxon>
    </lineage>
</organism>
<sequence>MLKSTVVLILIKCISGQEMLENIRCNQYPDRGTCEDREFTVKWYYDRYAHRCRKFYYGGCEGNENRFDSFEVCSEEEFWKIVEHCLVQLRCHCLHDTSLQSAIKSADTNL</sequence>
<dbReference type="WBParaSite" id="EEL_0000162301-mRNA-1">
    <property type="protein sequence ID" value="EEL_0000162301-mRNA-1"/>
    <property type="gene ID" value="EEL_0000162301"/>
</dbReference>
<dbReference type="InterPro" id="IPR036880">
    <property type="entry name" value="Kunitz_BPTI_sf"/>
</dbReference>
<feature type="chain" id="PRO_5006447563" evidence="4">
    <location>
        <begin position="17"/>
        <end position="110"/>
    </location>
</feature>
<evidence type="ECO:0000256" key="3">
    <source>
        <dbReference type="ARBA" id="ARBA00023157"/>
    </source>
</evidence>
<accession>A0A0R3RJG4</accession>
<keyword evidence="1" id="KW-0646">Protease inhibitor</keyword>
<reference evidence="7" key="1">
    <citation type="submission" date="2017-02" db="UniProtKB">
        <authorList>
            <consortium name="WormBaseParasite"/>
        </authorList>
    </citation>
    <scope>IDENTIFICATION</scope>
</reference>
<keyword evidence="2" id="KW-0722">Serine protease inhibitor</keyword>
<name>A0A0R3RJG4_9BILA</name>
<dbReference type="AlphaFoldDB" id="A0A0R3RJG4"/>
<keyword evidence="3" id="KW-1015">Disulfide bond</keyword>
<dbReference type="InterPro" id="IPR050098">
    <property type="entry name" value="TFPI/VKTCI-like"/>
</dbReference>
<dbReference type="PANTHER" id="PTHR10083:SF328">
    <property type="entry name" value="TISSUE FACTOR PATHWAY INHIBITOR"/>
    <property type="match status" value="1"/>
</dbReference>
<feature type="domain" description="BPTI/Kunitz inhibitor" evidence="5">
    <location>
        <begin position="25"/>
        <end position="77"/>
    </location>
</feature>
<dbReference type="Proteomes" id="UP000050640">
    <property type="component" value="Unplaced"/>
</dbReference>
<dbReference type="GO" id="GO:0005615">
    <property type="term" value="C:extracellular space"/>
    <property type="evidence" value="ECO:0007669"/>
    <property type="project" value="TreeGrafter"/>
</dbReference>
<keyword evidence="6" id="KW-1185">Reference proteome</keyword>
<dbReference type="SMART" id="SM00131">
    <property type="entry name" value="KU"/>
    <property type="match status" value="1"/>
</dbReference>
<dbReference type="Pfam" id="PF00014">
    <property type="entry name" value="Kunitz_BPTI"/>
    <property type="match status" value="1"/>
</dbReference>
<dbReference type="FunFam" id="4.10.410.10:FF:000020">
    <property type="entry name" value="Collagen, type VI, alpha 3"/>
    <property type="match status" value="1"/>
</dbReference>
<feature type="signal peptide" evidence="4">
    <location>
        <begin position="1"/>
        <end position="16"/>
    </location>
</feature>
<dbReference type="PROSITE" id="PS00280">
    <property type="entry name" value="BPTI_KUNITZ_1"/>
    <property type="match status" value="1"/>
</dbReference>